<dbReference type="InterPro" id="IPR038510">
    <property type="entry name" value="Spt4_sf"/>
</dbReference>
<dbReference type="GO" id="GO:0140673">
    <property type="term" value="P:transcription elongation-coupled chromatin remodeling"/>
    <property type="evidence" value="ECO:0007669"/>
    <property type="project" value="InterPro"/>
</dbReference>
<keyword evidence="10" id="KW-1185">Reference proteome</keyword>
<comment type="caution">
    <text evidence="9">The sequence shown here is derived from an EMBL/GenBank/DDBJ whole genome shotgun (WGS) entry which is preliminary data.</text>
</comment>
<dbReference type="EMBL" id="QEAO01000028">
    <property type="protein sequence ID" value="TPX32595.1"/>
    <property type="molecule type" value="Genomic_DNA"/>
</dbReference>
<evidence type="ECO:0000256" key="7">
    <source>
        <dbReference type="SAM" id="MobiDB-lite"/>
    </source>
</evidence>
<evidence type="ECO:0000256" key="2">
    <source>
        <dbReference type="ARBA" id="ARBA00010464"/>
    </source>
</evidence>
<feature type="compositionally biased region" description="Low complexity" evidence="7">
    <location>
        <begin position="30"/>
        <end position="49"/>
    </location>
</feature>
<dbReference type="InterPro" id="IPR022800">
    <property type="entry name" value="Spt4/RpoE2_Znf"/>
</dbReference>
<dbReference type="OrthoDB" id="248751at2759"/>
<keyword evidence="4" id="KW-0804">Transcription</keyword>
<reference evidence="9 10" key="1">
    <citation type="journal article" date="2019" name="Sci. Rep.">
        <title>Comparative genomics of chytrid fungi reveal insights into the obligate biotrophic and pathogenic lifestyle of Synchytrium endobioticum.</title>
        <authorList>
            <person name="van de Vossenberg B.T.L.H."/>
            <person name="Warris S."/>
            <person name="Nguyen H.D.T."/>
            <person name="van Gent-Pelzer M.P.E."/>
            <person name="Joly D.L."/>
            <person name="van de Geest H.C."/>
            <person name="Bonants P.J.M."/>
            <person name="Smith D.S."/>
            <person name="Levesque C.A."/>
            <person name="van der Lee T.A.J."/>
        </authorList>
    </citation>
    <scope>NUCLEOTIDE SEQUENCE [LARGE SCALE GENOMIC DNA]</scope>
    <source>
        <strain evidence="9 10">JEL517</strain>
    </source>
</reference>
<dbReference type="Pfam" id="PF06093">
    <property type="entry name" value="Spt4"/>
    <property type="match status" value="1"/>
</dbReference>
<feature type="region of interest" description="Disordered" evidence="7">
    <location>
        <begin position="1"/>
        <end position="49"/>
    </location>
</feature>
<evidence type="ECO:0000313" key="10">
    <source>
        <dbReference type="Proteomes" id="UP000319731"/>
    </source>
</evidence>
<dbReference type="SUPFAM" id="SSF63393">
    <property type="entry name" value="RNA polymerase subunits"/>
    <property type="match status" value="1"/>
</dbReference>
<dbReference type="GO" id="GO:0000993">
    <property type="term" value="F:RNA polymerase II complex binding"/>
    <property type="evidence" value="ECO:0007669"/>
    <property type="project" value="TreeGrafter"/>
</dbReference>
<evidence type="ECO:0000313" key="9">
    <source>
        <dbReference type="EMBL" id="TPX32595.1"/>
    </source>
</evidence>
<evidence type="ECO:0000259" key="8">
    <source>
        <dbReference type="SMART" id="SM01389"/>
    </source>
</evidence>
<sequence length="165" mass="18247">MSDHDDDMEDEDFGGENLEDDDLEEERPSRPSSASKRTGGAAASSAAGARESFIPADRRGLRACLLCSIIQKDKEFRRHGCPNCEEVLAMRGSDEKVAECTSTRFEGMIAMLNPEKSWVARWQRVDKFTRGLYAIKVIGVLPDGVVDDIEAAGITYSRRDGTEID</sequence>
<dbReference type="PANTHER" id="PTHR12882">
    <property type="entry name" value="SUPPRESSOR OF TY 4"/>
    <property type="match status" value="1"/>
</dbReference>
<dbReference type="InterPro" id="IPR009287">
    <property type="entry name" value="Spt4"/>
</dbReference>
<keyword evidence="5" id="KW-0539">Nucleus</keyword>
<feature type="domain" description="Spt4/RpoE2 zinc finger" evidence="8">
    <location>
        <begin position="61"/>
        <end position="138"/>
    </location>
</feature>
<organism evidence="9 10">
    <name type="scientific">Synchytrium microbalum</name>
    <dbReference type="NCBI Taxonomy" id="1806994"/>
    <lineage>
        <taxon>Eukaryota</taxon>
        <taxon>Fungi</taxon>
        <taxon>Fungi incertae sedis</taxon>
        <taxon>Chytridiomycota</taxon>
        <taxon>Chytridiomycota incertae sedis</taxon>
        <taxon>Chytridiomycetes</taxon>
        <taxon>Synchytriales</taxon>
        <taxon>Synchytriaceae</taxon>
        <taxon>Synchytrium</taxon>
    </lineage>
</organism>
<dbReference type="GO" id="GO:0006355">
    <property type="term" value="P:regulation of DNA-templated transcription"/>
    <property type="evidence" value="ECO:0007669"/>
    <property type="project" value="InterPro"/>
</dbReference>
<evidence type="ECO:0000256" key="1">
    <source>
        <dbReference type="ARBA" id="ARBA00004123"/>
    </source>
</evidence>
<name>A0A507C585_9FUNG</name>
<dbReference type="PANTHER" id="PTHR12882:SF1">
    <property type="entry name" value="TRANSCRIPTION ELONGATION FACTOR SPT4"/>
    <property type="match status" value="1"/>
</dbReference>
<protein>
    <recommendedName>
        <fullName evidence="3">Transcription elongation factor SPT4</fullName>
    </recommendedName>
    <alternativeName>
        <fullName evidence="6">Chromatin elongation factor SPT4</fullName>
    </alternativeName>
</protein>
<dbReference type="GeneID" id="42005490"/>
<dbReference type="CDD" id="cd07973">
    <property type="entry name" value="Spt4"/>
    <property type="match status" value="1"/>
</dbReference>
<dbReference type="AlphaFoldDB" id="A0A507C585"/>
<evidence type="ECO:0000256" key="4">
    <source>
        <dbReference type="ARBA" id="ARBA00023163"/>
    </source>
</evidence>
<proteinExistence type="inferred from homology"/>
<dbReference type="GO" id="GO:0008270">
    <property type="term" value="F:zinc ion binding"/>
    <property type="evidence" value="ECO:0007669"/>
    <property type="project" value="InterPro"/>
</dbReference>
<comment type="subcellular location">
    <subcellularLocation>
        <location evidence="1">Nucleus</location>
    </subcellularLocation>
</comment>
<accession>A0A507C585</accession>
<dbReference type="Gene3D" id="3.30.40.210">
    <property type="match status" value="1"/>
</dbReference>
<dbReference type="SMART" id="SM01389">
    <property type="entry name" value="Spt4"/>
    <property type="match status" value="1"/>
</dbReference>
<dbReference type="Proteomes" id="UP000319731">
    <property type="component" value="Unassembled WGS sequence"/>
</dbReference>
<evidence type="ECO:0000256" key="3">
    <source>
        <dbReference type="ARBA" id="ARBA00020182"/>
    </source>
</evidence>
<feature type="compositionally biased region" description="Acidic residues" evidence="7">
    <location>
        <begin position="1"/>
        <end position="25"/>
    </location>
</feature>
<dbReference type="RefSeq" id="XP_031023773.1">
    <property type="nucleotide sequence ID" value="XM_031170193.1"/>
</dbReference>
<dbReference type="STRING" id="1806994.A0A507C585"/>
<dbReference type="GO" id="GO:0032044">
    <property type="term" value="C:DSIF complex"/>
    <property type="evidence" value="ECO:0007669"/>
    <property type="project" value="TreeGrafter"/>
</dbReference>
<dbReference type="InterPro" id="IPR029040">
    <property type="entry name" value="RPABC4/Spt4"/>
</dbReference>
<gene>
    <name evidence="9" type="ORF">SmJEL517_g04265</name>
</gene>
<evidence type="ECO:0000256" key="6">
    <source>
        <dbReference type="ARBA" id="ARBA00029869"/>
    </source>
</evidence>
<evidence type="ECO:0000256" key="5">
    <source>
        <dbReference type="ARBA" id="ARBA00023242"/>
    </source>
</evidence>
<comment type="similarity">
    <text evidence="2">Belongs to the SPT4 family.</text>
</comment>